<dbReference type="eggNOG" id="COG1404">
    <property type="taxonomic scope" value="Bacteria"/>
</dbReference>
<dbReference type="GO" id="GO:0003796">
    <property type="term" value="F:lysozyme activity"/>
    <property type="evidence" value="ECO:0007669"/>
    <property type="project" value="UniProtKB-EC"/>
</dbReference>
<dbReference type="InterPro" id="IPR001119">
    <property type="entry name" value="SLH_dom"/>
</dbReference>
<dbReference type="GO" id="GO:0009253">
    <property type="term" value="P:peptidoglycan catabolic process"/>
    <property type="evidence" value="ECO:0007669"/>
    <property type="project" value="InterPro"/>
</dbReference>
<dbReference type="InterPro" id="IPR017853">
    <property type="entry name" value="GH"/>
</dbReference>
<dbReference type="PANTHER" id="PTHR34135:SF2">
    <property type="entry name" value="LYSOZYME"/>
    <property type="match status" value="1"/>
</dbReference>
<comment type="similarity">
    <text evidence="1">Belongs to the glycosyl hydrolase 25 family.</text>
</comment>
<keyword evidence="5" id="KW-0378">Hydrolase</keyword>
<dbReference type="PROSITE" id="PS51904">
    <property type="entry name" value="GLYCOSYL_HYDROL_F25_2"/>
    <property type="match status" value="1"/>
</dbReference>
<dbReference type="PROSITE" id="PS51272">
    <property type="entry name" value="SLH"/>
    <property type="match status" value="3"/>
</dbReference>
<accession>A0A087B844</accession>
<dbReference type="EMBL" id="JGZB01000011">
    <property type="protein sequence ID" value="KFI67194.1"/>
    <property type="molecule type" value="Genomic_DNA"/>
</dbReference>
<name>A0A087B844_9BIFI</name>
<dbReference type="Gene3D" id="3.20.20.80">
    <property type="entry name" value="Glycosidases"/>
    <property type="match status" value="1"/>
</dbReference>
<comment type="caution">
    <text evidence="5">The sequence shown here is derived from an EMBL/GenBank/DDBJ whole genome shotgun (WGS) entry which is preliminary data.</text>
</comment>
<dbReference type="GO" id="GO:0016052">
    <property type="term" value="P:carbohydrate catabolic process"/>
    <property type="evidence" value="ECO:0007669"/>
    <property type="project" value="TreeGrafter"/>
</dbReference>
<keyword evidence="5" id="KW-0326">Glycosidase</keyword>
<reference evidence="5 6" key="1">
    <citation type="submission" date="2014-03" db="EMBL/GenBank/DDBJ databases">
        <title>Genomics of Bifidobacteria.</title>
        <authorList>
            <person name="Ventura M."/>
            <person name="Milani C."/>
            <person name="Lugli G.A."/>
        </authorList>
    </citation>
    <scope>NUCLEOTIDE SEQUENCE [LARGE SCALE GENOMIC DNA]</scope>
    <source>
        <strain evidence="5 6">LMG 11591</strain>
    </source>
</reference>
<dbReference type="PANTHER" id="PTHR34135">
    <property type="entry name" value="LYSOZYME"/>
    <property type="match status" value="1"/>
</dbReference>
<organism evidence="5 6">
    <name type="scientific">Bifidobacterium magnum</name>
    <dbReference type="NCBI Taxonomy" id="1692"/>
    <lineage>
        <taxon>Bacteria</taxon>
        <taxon>Bacillati</taxon>
        <taxon>Actinomycetota</taxon>
        <taxon>Actinomycetes</taxon>
        <taxon>Bifidobacteriales</taxon>
        <taxon>Bifidobacteriaceae</taxon>
        <taxon>Bifidobacterium</taxon>
    </lineage>
</organism>
<keyword evidence="6" id="KW-1185">Reference proteome</keyword>
<feature type="domain" description="SLH" evidence="4">
    <location>
        <begin position="295"/>
        <end position="358"/>
    </location>
</feature>
<dbReference type="RefSeq" id="WP_160257214.1">
    <property type="nucleotide sequence ID" value="NZ_JGZB01000011.1"/>
</dbReference>
<sequence length="487" mass="54288">MGQVRRLRGIWCLLSVLLVSALTLGWMPATAMADDATPPNPQHMWTQGAQEEAGETQPNDSGIQLYSATTWPYWTTNSDGSKAFFDGERTAFANPAMKVIDVSEHQGSINWSQVKASGVDAAIIRVGYGYGNVDKYFAQNLRGATQAGLHVGIYLYSYAYDANFALNEANFVADMANQYGLGNMTLPIFYDLEKWSWTGYTCPSTPAQYTPIVNTFMNQMRNRGYTNVSIYTYRDYANTALNTAAMRSRISWIAEYNPTTIYTFPGYSGGQGWQYTSTERVNGINGNVDMSGFDEYLFKDTNSRSTPHYADVKWLKQTGITTGYTDNTYRGGDVVQRQDMAAFLRRLVSTANKSFNLKAALNFSDVNSATPHYADIEWLSRTGISNGWAMPNGTKEFRPSTGVLRQDMAAFLYRTAGSPAYTPSAADKAKFVDVNDSTPHAKEIWWCASKGITQGWNVNGRTEFRPGNVVIRQDMATFLHSTYNVMK</sequence>
<evidence type="ECO:0000256" key="3">
    <source>
        <dbReference type="SAM" id="SignalP"/>
    </source>
</evidence>
<feature type="region of interest" description="Disordered" evidence="2">
    <location>
        <begin position="33"/>
        <end position="59"/>
    </location>
</feature>
<dbReference type="GO" id="GO:0016998">
    <property type="term" value="P:cell wall macromolecule catabolic process"/>
    <property type="evidence" value="ECO:0007669"/>
    <property type="project" value="InterPro"/>
</dbReference>
<evidence type="ECO:0000313" key="6">
    <source>
        <dbReference type="Proteomes" id="UP000029052"/>
    </source>
</evidence>
<dbReference type="SUPFAM" id="SSF51445">
    <property type="entry name" value="(Trans)glycosidases"/>
    <property type="match status" value="1"/>
</dbReference>
<proteinExistence type="inferred from homology"/>
<feature type="chain" id="PRO_5001818753" evidence="3">
    <location>
        <begin position="34"/>
        <end position="487"/>
    </location>
</feature>
<feature type="domain" description="SLH" evidence="4">
    <location>
        <begin position="427"/>
        <end position="487"/>
    </location>
</feature>
<dbReference type="InterPro" id="IPR002053">
    <property type="entry name" value="Glyco_hydro_25"/>
</dbReference>
<evidence type="ECO:0000259" key="4">
    <source>
        <dbReference type="PROSITE" id="PS51272"/>
    </source>
</evidence>
<keyword evidence="3" id="KW-0732">Signal</keyword>
<evidence type="ECO:0000256" key="1">
    <source>
        <dbReference type="ARBA" id="ARBA00010646"/>
    </source>
</evidence>
<dbReference type="Proteomes" id="UP000029052">
    <property type="component" value="Unassembled WGS sequence"/>
</dbReference>
<dbReference type="CDD" id="cd06414">
    <property type="entry name" value="GH25_LytC-like"/>
    <property type="match status" value="1"/>
</dbReference>
<dbReference type="Pfam" id="PF01183">
    <property type="entry name" value="Glyco_hydro_25"/>
    <property type="match status" value="1"/>
</dbReference>
<dbReference type="AlphaFoldDB" id="A0A087B844"/>
<evidence type="ECO:0000313" key="5">
    <source>
        <dbReference type="EMBL" id="KFI67194.1"/>
    </source>
</evidence>
<dbReference type="eggNOG" id="COG3757">
    <property type="taxonomic scope" value="Bacteria"/>
</dbReference>
<feature type="signal peptide" evidence="3">
    <location>
        <begin position="1"/>
        <end position="33"/>
    </location>
</feature>
<feature type="domain" description="SLH" evidence="4">
    <location>
        <begin position="359"/>
        <end position="426"/>
    </location>
</feature>
<dbReference type="Pfam" id="PF00395">
    <property type="entry name" value="SLH"/>
    <property type="match status" value="3"/>
</dbReference>
<gene>
    <name evidence="5" type="ORF">BMAGN_1410</name>
</gene>
<protein>
    <submittedName>
        <fullName evidence="5">1,4-beta-N-acetylmuramidase</fullName>
        <ecNumber evidence="5">3.2.1.17</ecNumber>
    </submittedName>
</protein>
<dbReference type="EC" id="3.2.1.17" evidence="5"/>
<evidence type="ECO:0000256" key="2">
    <source>
        <dbReference type="SAM" id="MobiDB-lite"/>
    </source>
</evidence>
<dbReference type="STRING" id="1692.BMAGN_1410"/>